<dbReference type="AlphaFoldDB" id="A0A0N4XH71"/>
<organism evidence="3">
    <name type="scientific">Nippostrongylus brasiliensis</name>
    <name type="common">Rat hookworm</name>
    <dbReference type="NCBI Taxonomy" id="27835"/>
    <lineage>
        <taxon>Eukaryota</taxon>
        <taxon>Metazoa</taxon>
        <taxon>Ecdysozoa</taxon>
        <taxon>Nematoda</taxon>
        <taxon>Chromadorea</taxon>
        <taxon>Rhabditida</taxon>
        <taxon>Rhabditina</taxon>
        <taxon>Rhabditomorpha</taxon>
        <taxon>Strongyloidea</taxon>
        <taxon>Heligmosomidae</taxon>
        <taxon>Nippostrongylus</taxon>
    </lineage>
</organism>
<evidence type="ECO:0000313" key="1">
    <source>
        <dbReference type="EMBL" id="VDL65463.1"/>
    </source>
</evidence>
<dbReference type="Gene3D" id="3.20.20.150">
    <property type="entry name" value="Divalent-metal-dependent TIM barrel enzymes"/>
    <property type="match status" value="1"/>
</dbReference>
<dbReference type="EMBL" id="UYSL01001762">
    <property type="protein sequence ID" value="VDL65463.1"/>
    <property type="molecule type" value="Genomic_DNA"/>
</dbReference>
<dbReference type="WBParaSite" id="NBR_0000187301-mRNA-1">
    <property type="protein sequence ID" value="NBR_0000187301-mRNA-1"/>
    <property type="gene ID" value="NBR_0000187301"/>
</dbReference>
<dbReference type="PANTHER" id="PTHR43489:SF6">
    <property type="entry name" value="HYDROXYPYRUVATE ISOMERASE-RELATED"/>
    <property type="match status" value="1"/>
</dbReference>
<dbReference type="STRING" id="27835.A0A0N4XH71"/>
<reference evidence="3" key="1">
    <citation type="submission" date="2017-02" db="UniProtKB">
        <authorList>
            <consortium name="WormBaseParasite"/>
        </authorList>
    </citation>
    <scope>IDENTIFICATION</scope>
</reference>
<protein>
    <submittedName>
        <fullName evidence="3">Putative hydroxypyruvate isomerase (inferred by orthology to a C. elegans protein)</fullName>
    </submittedName>
</protein>
<dbReference type="GO" id="GO:0046487">
    <property type="term" value="P:glyoxylate metabolic process"/>
    <property type="evidence" value="ECO:0007669"/>
    <property type="project" value="TreeGrafter"/>
</dbReference>
<dbReference type="InterPro" id="IPR050417">
    <property type="entry name" value="Sugar_Epim/Isomerase"/>
</dbReference>
<evidence type="ECO:0000313" key="3">
    <source>
        <dbReference type="WBParaSite" id="NBR_0000187301-mRNA-1"/>
    </source>
</evidence>
<reference evidence="1 2" key="2">
    <citation type="submission" date="2018-11" db="EMBL/GenBank/DDBJ databases">
        <authorList>
            <consortium name="Pathogen Informatics"/>
        </authorList>
    </citation>
    <scope>NUCLEOTIDE SEQUENCE [LARGE SCALE GENOMIC DNA]</scope>
</reference>
<accession>A0A0N4XH71</accession>
<evidence type="ECO:0000313" key="2">
    <source>
        <dbReference type="Proteomes" id="UP000271162"/>
    </source>
</evidence>
<sequence length="100" mass="11159">MRVAVNLNMFHPELPLLQRYKAAAEAGFRQVEVSLPYSERAEVLRSTADSLGLVHTLINAPTGDWSKGFRGLASLSSHRTEFNESIKDALHYAKTLNCDK</sequence>
<gene>
    <name evidence="1" type="ORF">NBR_LOCUS1874</name>
</gene>
<dbReference type="PANTHER" id="PTHR43489">
    <property type="entry name" value="ISOMERASE"/>
    <property type="match status" value="1"/>
</dbReference>
<dbReference type="SUPFAM" id="SSF51658">
    <property type="entry name" value="Xylose isomerase-like"/>
    <property type="match status" value="1"/>
</dbReference>
<keyword evidence="2" id="KW-1185">Reference proteome</keyword>
<dbReference type="GO" id="GO:0008903">
    <property type="term" value="F:hydroxypyruvate isomerase activity"/>
    <property type="evidence" value="ECO:0007669"/>
    <property type="project" value="TreeGrafter"/>
</dbReference>
<dbReference type="InterPro" id="IPR036237">
    <property type="entry name" value="Xyl_isomerase-like_sf"/>
</dbReference>
<name>A0A0N4XH71_NIPBR</name>
<dbReference type="Proteomes" id="UP000271162">
    <property type="component" value="Unassembled WGS sequence"/>
</dbReference>
<proteinExistence type="predicted"/>